<dbReference type="GO" id="GO:0005634">
    <property type="term" value="C:nucleus"/>
    <property type="evidence" value="ECO:0007669"/>
    <property type="project" value="UniProtKB-SubCell"/>
</dbReference>
<feature type="domain" description="SAM" evidence="8">
    <location>
        <begin position="223"/>
        <end position="289"/>
    </location>
</feature>
<comment type="subcellular location">
    <subcellularLocation>
        <location evidence="1">Nucleus</location>
    </subcellularLocation>
</comment>
<dbReference type="InterPro" id="IPR050548">
    <property type="entry name" value="PcG_chromatin_remod_factors"/>
</dbReference>
<sequence>VIYDAIQKLDKKLDVVHAKVRKIKHFRVKSWLQSRKPLGYAFKDYNYLLSKKIRYQKMRKKRCLCPSPYPKSYSPTIPVQRPEKDSQSNPLEAPFGSPVPLDLERSLSLSPTVPSTYRRRSYEEYYSPQDPTQGSSSPEAHNTRSLFLDTQSTAVEPATVLTQSECSPAHSPDMMTYPALLENSRFSRAGSPLYVPTSFGPSSPVGSAPGVLKQSLPDDPSTWSVDEVILFLKYVDPQLSSALVDLFMQHDIDGKALLLLKNDMMMKYMGLKLGTALKLRHYIEMLKDRKIPQQFKKPLMLGDAPATFRCASLFPDVSALTGASSVSPLALPTGMHPAGLQGLYLPSYKTKERAQSRRRRHHGLMGGGAYLSEARPWSNTPLCAAAGGQDMAAGVAPQERGRFPVIVEIDISVVLGLAYIYKSSEVEDSRCFPCFTLVKLNPESSSPQ</sequence>
<evidence type="ECO:0000313" key="10">
    <source>
        <dbReference type="Proteomes" id="UP000295264"/>
    </source>
</evidence>
<dbReference type="CDD" id="cd09578">
    <property type="entry name" value="SAM_Scm"/>
    <property type="match status" value="1"/>
</dbReference>
<keyword evidence="3" id="KW-0678">Repressor</keyword>
<evidence type="ECO:0000259" key="8">
    <source>
        <dbReference type="PROSITE" id="PS50105"/>
    </source>
</evidence>
<dbReference type="InterPro" id="IPR013761">
    <property type="entry name" value="SAM/pointed_sf"/>
</dbReference>
<evidence type="ECO:0000256" key="7">
    <source>
        <dbReference type="SAM" id="MobiDB-lite"/>
    </source>
</evidence>
<feature type="non-terminal residue" evidence="9">
    <location>
        <position position="1"/>
    </location>
</feature>
<evidence type="ECO:0000256" key="4">
    <source>
        <dbReference type="ARBA" id="ARBA00023015"/>
    </source>
</evidence>
<evidence type="ECO:0000313" key="9">
    <source>
        <dbReference type="EMBL" id="TEA42482.1"/>
    </source>
</evidence>
<dbReference type="GO" id="GO:0003682">
    <property type="term" value="F:chromatin binding"/>
    <property type="evidence" value="ECO:0007669"/>
    <property type="project" value="TreeGrafter"/>
</dbReference>
<dbReference type="PROSITE" id="PS50105">
    <property type="entry name" value="SAM_DOMAIN"/>
    <property type="match status" value="1"/>
</dbReference>
<comment type="caution">
    <text evidence="9">The sequence shown here is derived from an EMBL/GenBank/DDBJ whole genome shotgun (WGS) entry which is preliminary data.</text>
</comment>
<dbReference type="SMART" id="SM00454">
    <property type="entry name" value="SAM"/>
    <property type="match status" value="1"/>
</dbReference>
<proteinExistence type="inferred from homology"/>
<dbReference type="GO" id="GO:0045892">
    <property type="term" value="P:negative regulation of DNA-templated transcription"/>
    <property type="evidence" value="ECO:0007669"/>
    <property type="project" value="TreeGrafter"/>
</dbReference>
<keyword evidence="10" id="KW-1185">Reference proteome</keyword>
<organism evidence="9 10">
    <name type="scientific">Sousa chinensis</name>
    <name type="common">Indo-pacific humpbacked dolphin</name>
    <name type="synonym">Steno chinensis</name>
    <dbReference type="NCBI Taxonomy" id="103600"/>
    <lineage>
        <taxon>Eukaryota</taxon>
        <taxon>Metazoa</taxon>
        <taxon>Chordata</taxon>
        <taxon>Craniata</taxon>
        <taxon>Vertebrata</taxon>
        <taxon>Euteleostomi</taxon>
        <taxon>Mammalia</taxon>
        <taxon>Eutheria</taxon>
        <taxon>Laurasiatheria</taxon>
        <taxon>Artiodactyla</taxon>
        <taxon>Whippomorpha</taxon>
        <taxon>Cetacea</taxon>
        <taxon>Odontoceti</taxon>
        <taxon>Delphinidae</taxon>
        <taxon>Sousa</taxon>
    </lineage>
</organism>
<dbReference type="Proteomes" id="UP000295264">
    <property type="component" value="Unassembled WGS sequence"/>
</dbReference>
<keyword evidence="6" id="KW-0539">Nucleus</keyword>
<dbReference type="AlphaFoldDB" id="A0A484H3B8"/>
<dbReference type="InterPro" id="IPR047531">
    <property type="entry name" value="SAM_Scm-like"/>
</dbReference>
<keyword evidence="5" id="KW-0804">Transcription</keyword>
<dbReference type="EMBL" id="QWLN02000098">
    <property type="protein sequence ID" value="TEA42482.1"/>
    <property type="molecule type" value="Genomic_DNA"/>
</dbReference>
<gene>
    <name evidence="9" type="ORF">DBR06_SOUSAS31910016</name>
</gene>
<feature type="region of interest" description="Disordered" evidence="7">
    <location>
        <begin position="74"/>
        <end position="103"/>
    </location>
</feature>
<reference evidence="9 10" key="1">
    <citation type="journal article" date="2018" name="Genomics">
        <title>Molecular footprints of inshore aquatic adaptation in Indo-Pacific humpback dolphin (Sousa chinensis).</title>
        <authorList>
            <person name="Ming Y."/>
            <person name="Jian J."/>
            <person name="Yu F."/>
            <person name="Yu X."/>
            <person name="Wang J."/>
            <person name="Liu W."/>
        </authorList>
    </citation>
    <scope>NUCLEOTIDE SEQUENCE [LARGE SCALE GENOMIC DNA]</scope>
    <source>
        <strain evidence="9">MY-2018</strain>
        <tissue evidence="9">Skin</tissue>
    </source>
</reference>
<dbReference type="Gene3D" id="1.10.150.50">
    <property type="entry name" value="Transcription Factor, Ets-1"/>
    <property type="match status" value="1"/>
</dbReference>
<evidence type="ECO:0000256" key="3">
    <source>
        <dbReference type="ARBA" id="ARBA00022491"/>
    </source>
</evidence>
<dbReference type="GO" id="GO:0042393">
    <property type="term" value="F:histone binding"/>
    <property type="evidence" value="ECO:0007669"/>
    <property type="project" value="TreeGrafter"/>
</dbReference>
<evidence type="ECO:0000256" key="1">
    <source>
        <dbReference type="ARBA" id="ARBA00004123"/>
    </source>
</evidence>
<accession>A0A484H3B8</accession>
<evidence type="ECO:0000256" key="5">
    <source>
        <dbReference type="ARBA" id="ARBA00023163"/>
    </source>
</evidence>
<dbReference type="PANTHER" id="PTHR12247:SF128">
    <property type="entry name" value="SEX COMB ON MIDLEG-LIKE PROTEIN 1"/>
    <property type="match status" value="1"/>
</dbReference>
<dbReference type="PANTHER" id="PTHR12247">
    <property type="entry name" value="POLYCOMB GROUP PROTEIN"/>
    <property type="match status" value="1"/>
</dbReference>
<dbReference type="InterPro" id="IPR001660">
    <property type="entry name" value="SAM"/>
</dbReference>
<dbReference type="SUPFAM" id="SSF47769">
    <property type="entry name" value="SAM/Pointed domain"/>
    <property type="match status" value="1"/>
</dbReference>
<keyword evidence="4" id="KW-0805">Transcription regulation</keyword>
<name>A0A484H3B8_SOUCH</name>
<comment type="similarity">
    <text evidence="2">Belongs to the SCM family.</text>
</comment>
<dbReference type="Pfam" id="PF00536">
    <property type="entry name" value="SAM_1"/>
    <property type="match status" value="1"/>
</dbReference>
<evidence type="ECO:0000256" key="6">
    <source>
        <dbReference type="ARBA" id="ARBA00023242"/>
    </source>
</evidence>
<protein>
    <recommendedName>
        <fullName evidence="8">SAM domain-containing protein</fullName>
    </recommendedName>
</protein>
<evidence type="ECO:0000256" key="2">
    <source>
        <dbReference type="ARBA" id="ARBA00008469"/>
    </source>
</evidence>